<feature type="chain" id="PRO_5001515588" evidence="1">
    <location>
        <begin position="19"/>
        <end position="216"/>
    </location>
</feature>
<protein>
    <submittedName>
        <fullName evidence="2">Putative secreted protein</fullName>
    </submittedName>
</protein>
<keyword evidence="1" id="KW-0732">Signal</keyword>
<accession>A0A023FUA5</accession>
<organism evidence="2">
    <name type="scientific">Amblyomma cajennense</name>
    <name type="common">Cayenne tick</name>
    <name type="synonym">Acarus cajennensis</name>
    <dbReference type="NCBI Taxonomy" id="34607"/>
    <lineage>
        <taxon>Eukaryota</taxon>
        <taxon>Metazoa</taxon>
        <taxon>Ecdysozoa</taxon>
        <taxon>Arthropoda</taxon>
        <taxon>Chelicerata</taxon>
        <taxon>Arachnida</taxon>
        <taxon>Acari</taxon>
        <taxon>Parasitiformes</taxon>
        <taxon>Ixodida</taxon>
        <taxon>Ixodoidea</taxon>
        <taxon>Ixodidae</taxon>
        <taxon>Amblyomminae</taxon>
        <taxon>Amblyomma</taxon>
    </lineage>
</organism>
<proteinExistence type="evidence at transcript level"/>
<evidence type="ECO:0000256" key="1">
    <source>
        <dbReference type="SAM" id="SignalP"/>
    </source>
</evidence>
<evidence type="ECO:0000313" key="2">
    <source>
        <dbReference type="EMBL" id="JAC24245.1"/>
    </source>
</evidence>
<dbReference type="AlphaFoldDB" id="A0A023FUA5"/>
<dbReference type="EMBL" id="GBBK01000237">
    <property type="protein sequence ID" value="JAC24245.1"/>
    <property type="molecule type" value="mRNA"/>
</dbReference>
<feature type="signal peptide" evidence="1">
    <location>
        <begin position="1"/>
        <end position="18"/>
    </location>
</feature>
<reference evidence="2" key="1">
    <citation type="submission" date="2014-03" db="EMBL/GenBank/DDBJ databases">
        <title>The sialotranscriptome of Amblyomma triste, Amblyomma parvum and Amblyomma cajennense ticks, uncovered by 454-based RNA-seq.</title>
        <authorList>
            <person name="Garcia G.R."/>
            <person name="Gardinassi L.G."/>
            <person name="Ribeiro J.M."/>
            <person name="Anatriello E."/>
            <person name="Ferreira B.R."/>
            <person name="Moreira H.N."/>
            <person name="Mafra C."/>
            <person name="Olegario M.M."/>
            <person name="Szabo P.J."/>
            <person name="Miranda-Santos I.K."/>
            <person name="Maruyama S.R."/>
        </authorList>
    </citation>
    <scope>NUCLEOTIDE SEQUENCE</scope>
    <source>
        <strain evidence="2">Uberlandia</strain>
        <tissue evidence="2">Salivary glands</tissue>
    </source>
</reference>
<sequence>MAFVKILAAVVLMALAVAASPYSTKGGKCDMPDIDLEKEVDSLLEKMPKSFLPGSHRGFSPIFAGLEFGDVNATGMNKIKRSGPVIPYCTKGSSMVQVELINLRAVEFTAPWRTCSGQEGELLLSAEFSRFTVHMPVDSERSNGKYLAMGEKYSAVPVMIYNVDFVVKGLGDFGRISSGVLSKLFPTLFTELWMQGFSSSFRLALRNALLENNEVL</sequence>
<name>A0A023FUA5_AMBCJ</name>